<dbReference type="AlphaFoldDB" id="A0A7S3LVL0"/>
<sequence length="203" mass="22899">MKDYEKSGPFGATVLSRMKSTQMGRLKNLIESFSHQVLQDKQLVLVIDVVSGDVVDEVMSAVKSTILSESSDITVLVHSGPVFPFHIASSLCRLLQLADEHTTIRHHFITEFYPSYEYGPHFLDDQLDAFIYTDATIVGKSRHFERDGSVSRSGEEHEFVEKLLPGTAMTSLSLLEHICSLRELPPTTSFKHYATDRYDFAIK</sequence>
<dbReference type="EMBL" id="HBIB01044258">
    <property type="protein sequence ID" value="CAE0266546.1"/>
    <property type="molecule type" value="Transcribed_RNA"/>
</dbReference>
<evidence type="ECO:0000313" key="2">
    <source>
        <dbReference type="EMBL" id="CAE0266546.1"/>
    </source>
</evidence>
<reference evidence="1" key="1">
    <citation type="submission" date="2021-01" db="EMBL/GenBank/DDBJ databases">
        <authorList>
            <person name="Corre E."/>
            <person name="Pelletier E."/>
            <person name="Niang G."/>
            <person name="Scheremetjew M."/>
            <person name="Finn R."/>
            <person name="Kale V."/>
            <person name="Holt S."/>
            <person name="Cochrane G."/>
            <person name="Meng A."/>
            <person name="Brown T."/>
            <person name="Cohen L."/>
        </authorList>
    </citation>
    <scope>NUCLEOTIDE SEQUENCE</scope>
    <source>
        <strain evidence="1">NIES-2562</strain>
    </source>
</reference>
<protein>
    <submittedName>
        <fullName evidence="1">Uncharacterized protein</fullName>
    </submittedName>
</protein>
<proteinExistence type="predicted"/>
<name>A0A7S3LVL0_9EUKA</name>
<gene>
    <name evidence="1" type="ORF">PBIL07802_LOCUS28860</name>
    <name evidence="2" type="ORF">PBIL07802_LOCUS28888</name>
</gene>
<accession>A0A7S3LVL0</accession>
<dbReference type="EMBL" id="HBIB01044225">
    <property type="protein sequence ID" value="CAE0266520.1"/>
    <property type="molecule type" value="Transcribed_RNA"/>
</dbReference>
<evidence type="ECO:0000313" key="1">
    <source>
        <dbReference type="EMBL" id="CAE0266520.1"/>
    </source>
</evidence>
<organism evidence="1">
    <name type="scientific">Palpitomonas bilix</name>
    <dbReference type="NCBI Taxonomy" id="652834"/>
    <lineage>
        <taxon>Eukaryota</taxon>
        <taxon>Eukaryota incertae sedis</taxon>
    </lineage>
</organism>